<organism evidence="2 3">
    <name type="scientific">Paraglomus brasilianum</name>
    <dbReference type="NCBI Taxonomy" id="144538"/>
    <lineage>
        <taxon>Eukaryota</taxon>
        <taxon>Fungi</taxon>
        <taxon>Fungi incertae sedis</taxon>
        <taxon>Mucoromycota</taxon>
        <taxon>Glomeromycotina</taxon>
        <taxon>Glomeromycetes</taxon>
        <taxon>Paraglomerales</taxon>
        <taxon>Paraglomeraceae</taxon>
        <taxon>Paraglomus</taxon>
    </lineage>
</organism>
<evidence type="ECO:0000313" key="2">
    <source>
        <dbReference type="EMBL" id="CAG8541549.1"/>
    </source>
</evidence>
<feature type="region of interest" description="Disordered" evidence="1">
    <location>
        <begin position="1"/>
        <end position="41"/>
    </location>
</feature>
<comment type="caution">
    <text evidence="2">The sequence shown here is derived from an EMBL/GenBank/DDBJ whole genome shotgun (WGS) entry which is preliminary data.</text>
</comment>
<name>A0A9N9AT01_9GLOM</name>
<dbReference type="EMBL" id="CAJVPI010000490">
    <property type="protein sequence ID" value="CAG8541549.1"/>
    <property type="molecule type" value="Genomic_DNA"/>
</dbReference>
<keyword evidence="3" id="KW-1185">Reference proteome</keyword>
<sequence>MSSEGEAETGNNKPPTVPIKNTTTVPIKNTTKSHSKPTPPCVLLDTLHVSQPPFQPYDDALVG</sequence>
<gene>
    <name evidence="2" type="ORF">PBRASI_LOCUS4614</name>
</gene>
<feature type="compositionally biased region" description="Polar residues" evidence="1">
    <location>
        <begin position="1"/>
        <end position="32"/>
    </location>
</feature>
<reference evidence="2" key="1">
    <citation type="submission" date="2021-06" db="EMBL/GenBank/DDBJ databases">
        <authorList>
            <person name="Kallberg Y."/>
            <person name="Tangrot J."/>
            <person name="Rosling A."/>
        </authorList>
    </citation>
    <scope>NUCLEOTIDE SEQUENCE</scope>
    <source>
        <strain evidence="2">BR232B</strain>
    </source>
</reference>
<dbReference type="AlphaFoldDB" id="A0A9N9AT01"/>
<proteinExistence type="predicted"/>
<protein>
    <submittedName>
        <fullName evidence="2">5290_t:CDS:1</fullName>
    </submittedName>
</protein>
<dbReference type="Proteomes" id="UP000789739">
    <property type="component" value="Unassembled WGS sequence"/>
</dbReference>
<evidence type="ECO:0000313" key="3">
    <source>
        <dbReference type="Proteomes" id="UP000789739"/>
    </source>
</evidence>
<evidence type="ECO:0000256" key="1">
    <source>
        <dbReference type="SAM" id="MobiDB-lite"/>
    </source>
</evidence>
<accession>A0A9N9AT01</accession>